<organism evidence="2 3">
    <name type="scientific">Kinneretia aquatilis</name>
    <dbReference type="NCBI Taxonomy" id="2070761"/>
    <lineage>
        <taxon>Bacteria</taxon>
        <taxon>Pseudomonadati</taxon>
        <taxon>Pseudomonadota</taxon>
        <taxon>Betaproteobacteria</taxon>
        <taxon>Burkholderiales</taxon>
        <taxon>Sphaerotilaceae</taxon>
        <taxon>Roseateles</taxon>
    </lineage>
</organism>
<protein>
    <submittedName>
        <fullName evidence="2">Uncharacterized protein</fullName>
    </submittedName>
</protein>
<feature type="transmembrane region" description="Helical" evidence="1">
    <location>
        <begin position="12"/>
        <end position="31"/>
    </location>
</feature>
<gene>
    <name evidence="2" type="ORF">C1O66_20370</name>
</gene>
<proteinExistence type="predicted"/>
<name>A0A2N8KRK7_9BURK</name>
<feature type="transmembrane region" description="Helical" evidence="1">
    <location>
        <begin position="78"/>
        <end position="96"/>
    </location>
</feature>
<keyword evidence="1" id="KW-0472">Membrane</keyword>
<accession>A0A2N8KRK7</accession>
<evidence type="ECO:0000313" key="3">
    <source>
        <dbReference type="Proteomes" id="UP000235916"/>
    </source>
</evidence>
<sequence length="97" mass="10476">MLDWKTLGIRERIIGSFFSVFALVVTLAPLLVKGADFQAVLGALFVGCVVSSFVLNPASFKRPRALLVWEPMPRLCKLLAYGAGLALALRGVMVLLA</sequence>
<dbReference type="RefSeq" id="WP_102769865.1">
    <property type="nucleotide sequence ID" value="NZ_POSP01000004.1"/>
</dbReference>
<evidence type="ECO:0000313" key="2">
    <source>
        <dbReference type="EMBL" id="PND36089.1"/>
    </source>
</evidence>
<keyword evidence="1" id="KW-1133">Transmembrane helix</keyword>
<keyword evidence="3" id="KW-1185">Reference proteome</keyword>
<dbReference type="EMBL" id="POSP01000004">
    <property type="protein sequence ID" value="PND36089.1"/>
    <property type="molecule type" value="Genomic_DNA"/>
</dbReference>
<feature type="transmembrane region" description="Helical" evidence="1">
    <location>
        <begin position="37"/>
        <end position="58"/>
    </location>
</feature>
<dbReference type="AlphaFoldDB" id="A0A2N8KRK7"/>
<dbReference type="Proteomes" id="UP000235916">
    <property type="component" value="Unassembled WGS sequence"/>
</dbReference>
<evidence type="ECO:0000256" key="1">
    <source>
        <dbReference type="SAM" id="Phobius"/>
    </source>
</evidence>
<keyword evidence="1" id="KW-0812">Transmembrane</keyword>
<comment type="caution">
    <text evidence="2">The sequence shown here is derived from an EMBL/GenBank/DDBJ whole genome shotgun (WGS) entry which is preliminary data.</text>
</comment>
<reference evidence="2 3" key="1">
    <citation type="submission" date="2018-01" db="EMBL/GenBank/DDBJ databases">
        <title>Draft genome sequence of Paucibacter aquatile CR182 isolated from freshwater of the Nakdong River.</title>
        <authorList>
            <person name="Choi A."/>
            <person name="Chung E.J."/>
        </authorList>
    </citation>
    <scope>NUCLEOTIDE SEQUENCE [LARGE SCALE GENOMIC DNA]</scope>
    <source>
        <strain evidence="2 3">CR182</strain>
    </source>
</reference>